<keyword evidence="1 5" id="KW-0812">Transmembrane</keyword>
<dbReference type="InterPro" id="IPR036259">
    <property type="entry name" value="MFS_trans_sf"/>
</dbReference>
<dbReference type="Gene3D" id="1.20.1250.20">
    <property type="entry name" value="MFS general substrate transporter like domains"/>
    <property type="match status" value="1"/>
</dbReference>
<feature type="transmembrane region" description="Helical" evidence="5">
    <location>
        <begin position="167"/>
        <end position="188"/>
    </location>
</feature>
<sequence>MLFTAGHSLTTGGFLYYFVYEFSAFRSSPFLLAALQIAPESCEALSLFTRQILRFVKSRKWLWVSCLMLARITALLIPATLLFDEDSKYAAVLILGAVAVWHLLQGIAYCSYISWLSDLVPEMNWGRFFAKRKIASLSIAIIVPISAGLARKAWINGLPDVWKTRSFAAIFIVGAALVIASILPMLWIPDRAIRIEQKSAGRTWGDWASLFRSQFGWLLASRWWLAFFQGLTQAVIFKFSVDLLKISLNEYYILLAAMLSLQMATSWYAGLLCDRGRDRQLLIWSLIGVSFAMFFWMAATPETKWMAGGAYLLWGGFGFVNIALQNLTLKLAPSGDNTLHISLSRQGSGLVAGFAGLLGGLWLQELLENSTHSELRSYQLIFLISWLGRLSAAFWLIPLQQPDAEQKEETTQVPRRADSDRKKPSSKNRIHIR</sequence>
<feature type="transmembrane region" description="Helical" evidence="5">
    <location>
        <begin position="305"/>
        <end position="324"/>
    </location>
</feature>
<keyword evidence="7" id="KW-1185">Reference proteome</keyword>
<dbReference type="SUPFAM" id="SSF103473">
    <property type="entry name" value="MFS general substrate transporter"/>
    <property type="match status" value="1"/>
</dbReference>
<evidence type="ECO:0000256" key="4">
    <source>
        <dbReference type="SAM" id="MobiDB-lite"/>
    </source>
</evidence>
<dbReference type="PANTHER" id="PTHR23526:SF2">
    <property type="entry name" value="MAJOR FACILITATOR SUPERFAMILY (MFS) PROFILE DOMAIN-CONTAINING PROTEIN"/>
    <property type="match status" value="1"/>
</dbReference>
<feature type="transmembrane region" description="Helical" evidence="5">
    <location>
        <begin position="375"/>
        <end position="397"/>
    </location>
</feature>
<keyword evidence="3 5" id="KW-0472">Membrane</keyword>
<evidence type="ECO:0000313" key="7">
    <source>
        <dbReference type="Proteomes" id="UP000315724"/>
    </source>
</evidence>
<proteinExistence type="predicted"/>
<dbReference type="EMBL" id="CP036267">
    <property type="protein sequence ID" value="QDT35216.1"/>
    <property type="molecule type" value="Genomic_DNA"/>
</dbReference>
<dbReference type="Pfam" id="PF07690">
    <property type="entry name" value="MFS_1"/>
    <property type="match status" value="1"/>
</dbReference>
<feature type="transmembrane region" description="Helical" evidence="5">
    <location>
        <begin position="134"/>
        <end position="155"/>
    </location>
</feature>
<dbReference type="PANTHER" id="PTHR23526">
    <property type="entry name" value="INTEGRAL MEMBRANE TRANSPORT PROTEIN-RELATED"/>
    <property type="match status" value="1"/>
</dbReference>
<gene>
    <name evidence="6" type="ORF">Mal48_44920</name>
</gene>
<dbReference type="InterPro" id="IPR011701">
    <property type="entry name" value="MFS"/>
</dbReference>
<feature type="transmembrane region" description="Helical" evidence="5">
    <location>
        <begin position="281"/>
        <end position="299"/>
    </location>
</feature>
<evidence type="ECO:0000256" key="3">
    <source>
        <dbReference type="ARBA" id="ARBA00023136"/>
    </source>
</evidence>
<name>A0A517QUA0_9PLAN</name>
<protein>
    <submittedName>
        <fullName evidence="6">Major Facilitator Superfamily protein</fullName>
    </submittedName>
</protein>
<keyword evidence="2 5" id="KW-1133">Transmembrane helix</keyword>
<evidence type="ECO:0000313" key="6">
    <source>
        <dbReference type="EMBL" id="QDT35216.1"/>
    </source>
</evidence>
<feature type="compositionally biased region" description="Basic residues" evidence="4">
    <location>
        <begin position="424"/>
        <end position="433"/>
    </location>
</feature>
<feature type="transmembrane region" description="Helical" evidence="5">
    <location>
        <begin position="251"/>
        <end position="269"/>
    </location>
</feature>
<feature type="transmembrane region" description="Helical" evidence="5">
    <location>
        <begin position="89"/>
        <end position="113"/>
    </location>
</feature>
<accession>A0A517QUA0</accession>
<evidence type="ECO:0000256" key="2">
    <source>
        <dbReference type="ARBA" id="ARBA00022989"/>
    </source>
</evidence>
<dbReference type="GO" id="GO:0022857">
    <property type="term" value="F:transmembrane transporter activity"/>
    <property type="evidence" value="ECO:0007669"/>
    <property type="project" value="InterPro"/>
</dbReference>
<organism evidence="6 7">
    <name type="scientific">Thalassoglobus polymorphus</name>
    <dbReference type="NCBI Taxonomy" id="2527994"/>
    <lineage>
        <taxon>Bacteria</taxon>
        <taxon>Pseudomonadati</taxon>
        <taxon>Planctomycetota</taxon>
        <taxon>Planctomycetia</taxon>
        <taxon>Planctomycetales</taxon>
        <taxon>Planctomycetaceae</taxon>
        <taxon>Thalassoglobus</taxon>
    </lineage>
</organism>
<feature type="transmembrane region" description="Helical" evidence="5">
    <location>
        <begin position="345"/>
        <end position="363"/>
    </location>
</feature>
<dbReference type="AlphaFoldDB" id="A0A517QUA0"/>
<evidence type="ECO:0000256" key="5">
    <source>
        <dbReference type="SAM" id="Phobius"/>
    </source>
</evidence>
<feature type="transmembrane region" description="Helical" evidence="5">
    <location>
        <begin position="209"/>
        <end position="231"/>
    </location>
</feature>
<feature type="compositionally biased region" description="Basic and acidic residues" evidence="4">
    <location>
        <begin position="404"/>
        <end position="423"/>
    </location>
</feature>
<evidence type="ECO:0000256" key="1">
    <source>
        <dbReference type="ARBA" id="ARBA00022692"/>
    </source>
</evidence>
<dbReference type="KEGG" id="tpol:Mal48_44920"/>
<reference evidence="6 7" key="1">
    <citation type="submission" date="2019-02" db="EMBL/GenBank/DDBJ databases">
        <title>Deep-cultivation of Planctomycetes and their phenomic and genomic characterization uncovers novel biology.</title>
        <authorList>
            <person name="Wiegand S."/>
            <person name="Jogler M."/>
            <person name="Boedeker C."/>
            <person name="Pinto D."/>
            <person name="Vollmers J."/>
            <person name="Rivas-Marin E."/>
            <person name="Kohn T."/>
            <person name="Peeters S.H."/>
            <person name="Heuer A."/>
            <person name="Rast P."/>
            <person name="Oberbeckmann S."/>
            <person name="Bunk B."/>
            <person name="Jeske O."/>
            <person name="Meyerdierks A."/>
            <person name="Storesund J.E."/>
            <person name="Kallscheuer N."/>
            <person name="Luecker S."/>
            <person name="Lage O.M."/>
            <person name="Pohl T."/>
            <person name="Merkel B.J."/>
            <person name="Hornburger P."/>
            <person name="Mueller R.-W."/>
            <person name="Bruemmer F."/>
            <person name="Labrenz M."/>
            <person name="Spormann A.M."/>
            <person name="Op den Camp H."/>
            <person name="Overmann J."/>
            <person name="Amann R."/>
            <person name="Jetten M.S.M."/>
            <person name="Mascher T."/>
            <person name="Medema M.H."/>
            <person name="Devos D.P."/>
            <person name="Kaster A.-K."/>
            <person name="Ovreas L."/>
            <person name="Rohde M."/>
            <person name="Galperin M.Y."/>
            <person name="Jogler C."/>
        </authorList>
    </citation>
    <scope>NUCLEOTIDE SEQUENCE [LARGE SCALE GENOMIC DNA]</scope>
    <source>
        <strain evidence="6 7">Mal48</strain>
    </source>
</reference>
<dbReference type="InterPro" id="IPR052528">
    <property type="entry name" value="Sugar_transport-like"/>
</dbReference>
<feature type="region of interest" description="Disordered" evidence="4">
    <location>
        <begin position="404"/>
        <end position="433"/>
    </location>
</feature>
<feature type="transmembrane region" description="Helical" evidence="5">
    <location>
        <begin position="61"/>
        <end position="83"/>
    </location>
</feature>
<dbReference type="Proteomes" id="UP000315724">
    <property type="component" value="Chromosome"/>
</dbReference>